<dbReference type="EMBL" id="CALSDN010000007">
    <property type="protein sequence ID" value="CAH6721873.1"/>
    <property type="molecule type" value="Genomic_DNA"/>
</dbReference>
<organism evidence="1 2">
    <name type="scientific">[Candida] jaroonii</name>
    <dbReference type="NCBI Taxonomy" id="467808"/>
    <lineage>
        <taxon>Eukaryota</taxon>
        <taxon>Fungi</taxon>
        <taxon>Dikarya</taxon>
        <taxon>Ascomycota</taxon>
        <taxon>Saccharomycotina</taxon>
        <taxon>Pichiomycetes</taxon>
        <taxon>Debaryomycetaceae</taxon>
        <taxon>Yamadazyma</taxon>
    </lineage>
</organism>
<gene>
    <name evidence="1" type="ORF">CLIB1444_07S04368</name>
</gene>
<comment type="caution">
    <text evidence="1">The sequence shown here is derived from an EMBL/GenBank/DDBJ whole genome shotgun (WGS) entry which is preliminary data.</text>
</comment>
<name>A0ACA9Y9Z1_9ASCO</name>
<proteinExistence type="predicted"/>
<sequence>MEEFNFNLLRISIIQILKAQGFDKIKPSTLNVLTNLYIQYFKKLINETVKFAQLRNDEPITMDILQAMVQLGLIKVPLNTLVGNGTKDIYNTKSLDGFKDWLDSTSFQTTKQVNQVPLNFKQIIYENRSSDNSNNIAKSIDFEEEENKEFENLDINWLNYLIEKDIKFGKNKFNNTIFYPENLSEYLVEGGGVMNEYLPTNISDRD</sequence>
<evidence type="ECO:0000313" key="2">
    <source>
        <dbReference type="Proteomes" id="UP001152531"/>
    </source>
</evidence>
<evidence type="ECO:0000313" key="1">
    <source>
        <dbReference type="EMBL" id="CAH6721873.1"/>
    </source>
</evidence>
<protein>
    <submittedName>
        <fullName evidence="1">Uncharacterized protein</fullName>
    </submittedName>
</protein>
<accession>A0ACA9Y9Z1</accession>
<keyword evidence="2" id="KW-1185">Reference proteome</keyword>
<dbReference type="Proteomes" id="UP001152531">
    <property type="component" value="Unassembled WGS sequence"/>
</dbReference>
<reference evidence="1" key="1">
    <citation type="submission" date="2022-06" db="EMBL/GenBank/DDBJ databases">
        <authorList>
            <person name="Legras J.-L."/>
            <person name="Devillers H."/>
            <person name="Grondin C."/>
        </authorList>
    </citation>
    <scope>NUCLEOTIDE SEQUENCE</scope>
    <source>
        <strain evidence="1">CLIB 1444</strain>
    </source>
</reference>